<evidence type="ECO:0000256" key="1">
    <source>
        <dbReference type="SAM" id="MobiDB-lite"/>
    </source>
</evidence>
<organism evidence="3">
    <name type="scientific">invertebrate metagenome</name>
    <dbReference type="NCBI Taxonomy" id="1711999"/>
    <lineage>
        <taxon>unclassified sequences</taxon>
        <taxon>metagenomes</taxon>
        <taxon>organismal metagenomes</taxon>
    </lineage>
</organism>
<dbReference type="NCBIfam" id="TIGR02099">
    <property type="entry name" value="YhdP family protein"/>
    <property type="match status" value="1"/>
</dbReference>
<evidence type="ECO:0000313" key="3">
    <source>
        <dbReference type="EMBL" id="PJE79983.1"/>
    </source>
</evidence>
<gene>
    <name evidence="3" type="ORF">CI610_01045</name>
</gene>
<protein>
    <recommendedName>
        <fullName evidence="2">YhdP central domain-containing protein</fullName>
    </recommendedName>
</protein>
<dbReference type="Pfam" id="PF13116">
    <property type="entry name" value="YhdP"/>
    <property type="match status" value="1"/>
</dbReference>
<feature type="domain" description="YhdP central" evidence="2">
    <location>
        <begin position="1"/>
        <end position="1280"/>
    </location>
</feature>
<reference evidence="3" key="1">
    <citation type="journal article" date="2017" name="Appl. Environ. Microbiol.">
        <title>Molecular characterization of an Endozoicomonas-like organism causing infection in king scallop Pecten maximus L.</title>
        <authorList>
            <person name="Cano I."/>
            <person name="van Aerle R."/>
            <person name="Ross S."/>
            <person name="Verner-Jeffreys D.W."/>
            <person name="Paley R.K."/>
            <person name="Rimmer G."/>
            <person name="Ryder D."/>
            <person name="Hooper P."/>
            <person name="Stone D."/>
            <person name="Feist S.W."/>
        </authorList>
    </citation>
    <scope>NUCLEOTIDE SEQUENCE</scope>
</reference>
<evidence type="ECO:0000259" key="2">
    <source>
        <dbReference type="Pfam" id="PF13116"/>
    </source>
</evidence>
<dbReference type="PANTHER" id="PTHR38690">
    <property type="entry name" value="PROTEASE-RELATED"/>
    <property type="match status" value="1"/>
</dbReference>
<dbReference type="PANTHER" id="PTHR38690:SF1">
    <property type="entry name" value="PROTEASE"/>
    <property type="match status" value="1"/>
</dbReference>
<accession>A0A2H9T9V1</accession>
<comment type="caution">
    <text evidence="3">The sequence shown here is derived from an EMBL/GenBank/DDBJ whole genome shotgun (WGS) entry which is preliminary data.</text>
</comment>
<dbReference type="InterPro" id="IPR025263">
    <property type="entry name" value="YhdP_central"/>
</dbReference>
<dbReference type="EMBL" id="NSIT01000038">
    <property type="protein sequence ID" value="PJE79983.1"/>
    <property type="molecule type" value="Genomic_DNA"/>
</dbReference>
<proteinExistence type="predicted"/>
<sequence length="1316" mass="146998">MSKLNRLFQWIWRITLSCLLLFAIALAGLRLSVIYLPSLQPHIIEYFNNKLNADLSIEQLESSWNQGRPLITLNHLRLQGSQSSQPAVTIQKLNVQFDLKASLLHQSLVFNTVDANGIVFNVILNNEPVTEWMLEGIPVIRKKPGNRSSGFIDRLITWLNIQGDINLNVIQINISQADNPPSRLENITFQLKNTGNIKQFKAYLAQPQGFISTQAQGIKDDKNNIKWQGVTQASHFIFDYFQNFSSQYTTPVNQVHVNLDTEWEYDQSAMSINGEVDIPSASYLKNNGTQSFLSGSTWFLLKKQPQDGWKAWLDNTEIKTSSATASFNRLYLQSETDKTGKSFAIATDTIELSPLKQLLLDVDLLPALPTELLSTLNPSGSLHKLAFKLSPRSNSNSSLIPYQMAASLDDVSIDAYRGAPSAEHINGTVRMNEREGYLDVNSTDFSLGLTKIFRNKWQFTQADMRLYWRIHDHIYELRSDNIRLKNSQENLAGKLHLDIPLQGKDPIWMELTVGMSQGSVTSTSQYLPARNSSMSPALVKWLDNAMISGDIKEGGFLFNGPLRPEPGRWGLFFSINNTRLHYADDWPDAKKLDAEVIINNNKVAIQASRGTILDNTIEQLSATVPLSDPVVLHITSQLSSSNDAVSKLLNETPLNNALNNAPKSWRINGDFSTRLRLDIPLDKPENTQVKSLSTTTNSEFSLPDYKIKLSDIHGTFAFNTRSGFSSEAFSASLFEQPVHGNISTIDTKEQKTTTISWKSIAEMAQLQQWSGLSWLDNLRGKTGYQGKITINGERAPFTLKINSQLDGISSTFPDLFYKKDKTSELPFSLTFQDGEETRKLTLALQNRIKGAVLLDDTNTLEGAALLLGNKSTHTSTDLPAVLPERIRIAGELSSLNISDWKTLIEKQRPKGKSIPFSLSMIRIDKLKIEQIIYDTMKWTDTTLSLQSTDKTTTLTVDNPQIAGTLQGTQEHKKPYIVNIKRLHIPDTWLQTDRTDQKDSWLSSLDLSTIPEADITIDSLKTGKNDKGATSFTVRQSEQGIIINDIYSQLAGMSLTGSMKWQQKKPAILKPSPQFITYFSGSLTGKHIDKLQESMDIPTFLQAEKSRIDMTIEWPSSPLDLDFQQLKGSMELNIKKGLLKKLEGGSGALKLFGILNTDSLIRRLKLDFSDLYESGISFDEISGQLDFSNGLVSINEPIEIKGPSSDFALSGIIDAKKETINANMIVTIPLSSNLPILSVLLGTAPQVAGIIYIADKLVGKQVDKLASVRYKISGTFDDPEVNIDKLFTNQLKSPDKNKDKKKKNAPSPKTVPQRKPR</sequence>
<feature type="region of interest" description="Disordered" evidence="1">
    <location>
        <begin position="1288"/>
        <end position="1316"/>
    </location>
</feature>
<name>A0A2H9T9V1_9ZZZZ</name>
<dbReference type="InterPro" id="IPR011836">
    <property type="entry name" value="YhdP"/>
</dbReference>